<dbReference type="SMART" id="SM00813">
    <property type="entry name" value="Alpha-L-AF_C"/>
    <property type="match status" value="1"/>
</dbReference>
<dbReference type="InterPro" id="IPR010720">
    <property type="entry name" value="Alpha-L-AF_C"/>
</dbReference>
<evidence type="ECO:0000313" key="10">
    <source>
        <dbReference type="EMBL" id="EHK98146.1"/>
    </source>
</evidence>
<protein>
    <recommendedName>
        <fullName evidence="4">non-reducing end alpha-L-arabinofuranosidase</fullName>
        <ecNumber evidence="4">3.2.1.55</ecNumber>
    </recommendedName>
</protein>
<keyword evidence="11" id="KW-1185">Reference proteome</keyword>
<dbReference type="PANTHER" id="PTHR43576">
    <property type="entry name" value="ALPHA-L-ARABINOFURANOSIDASE C-RELATED"/>
    <property type="match status" value="1"/>
</dbReference>
<keyword evidence="7" id="KW-0326">Glycosidase</keyword>
<dbReference type="SUPFAM" id="SSF51445">
    <property type="entry name" value="(Trans)glycosidases"/>
    <property type="match status" value="1"/>
</dbReference>
<keyword evidence="6" id="KW-0119">Carbohydrate metabolism</keyword>
<dbReference type="Pfam" id="PF22848">
    <property type="entry name" value="ASD1_dom"/>
    <property type="match status" value="1"/>
</dbReference>
<evidence type="ECO:0000256" key="6">
    <source>
        <dbReference type="ARBA" id="ARBA00023277"/>
    </source>
</evidence>
<evidence type="ECO:0000256" key="4">
    <source>
        <dbReference type="ARBA" id="ARBA00012670"/>
    </source>
</evidence>
<dbReference type="GO" id="GO:0046556">
    <property type="term" value="F:alpha-L-arabinofuranosidase activity"/>
    <property type="evidence" value="ECO:0007669"/>
    <property type="project" value="UniProtKB-EC"/>
</dbReference>
<keyword evidence="5" id="KW-0378">Hydrolase</keyword>
<evidence type="ECO:0000256" key="3">
    <source>
        <dbReference type="ARBA" id="ARBA00007186"/>
    </source>
</evidence>
<dbReference type="InParanoid" id="H0ETJ0"/>
<dbReference type="Gene3D" id="2.60.40.1180">
    <property type="entry name" value="Golgi alpha-mannosidase II"/>
    <property type="match status" value="1"/>
</dbReference>
<dbReference type="Gene3D" id="3.20.20.80">
    <property type="entry name" value="Glycosidases"/>
    <property type="match status" value="2"/>
</dbReference>
<reference evidence="10 11" key="1">
    <citation type="journal article" date="2012" name="Eukaryot. Cell">
        <title>Genome sequence of the fungus Glarea lozoyensis: the first genome sequence of a species from the Helotiaceae family.</title>
        <authorList>
            <person name="Youssar L."/>
            <person name="Gruening B.A."/>
            <person name="Erxleben A."/>
            <person name="Guenther S."/>
            <person name="Huettel W."/>
        </authorList>
    </citation>
    <scope>NUCLEOTIDE SEQUENCE [LARGE SCALE GENOMIC DNA]</scope>
    <source>
        <strain evidence="11">ATCC 74030 / MF5533</strain>
    </source>
</reference>
<organism evidence="10 11">
    <name type="scientific">Glarea lozoyensis (strain ATCC 74030 / MF5533)</name>
    <dbReference type="NCBI Taxonomy" id="1104152"/>
    <lineage>
        <taxon>Eukaryota</taxon>
        <taxon>Fungi</taxon>
        <taxon>Dikarya</taxon>
        <taxon>Ascomycota</taxon>
        <taxon>Pezizomycotina</taxon>
        <taxon>Leotiomycetes</taxon>
        <taxon>Helotiales</taxon>
        <taxon>Helotiaceae</taxon>
        <taxon>Glarea</taxon>
    </lineage>
</organism>
<dbReference type="AlphaFoldDB" id="H0ETJ0"/>
<dbReference type="Proteomes" id="UP000005446">
    <property type="component" value="Unassembled WGS sequence"/>
</dbReference>
<dbReference type="HOGENOM" id="CLU_017810_1_0_1"/>
<comment type="function">
    <text evidence="8">Alpha-L-arabinofuranosidase involved in the degradation of arabinoxylan, a major component of plant hemicellulose. Acts only on small linear 1,5-alpha-linked L-arabinofuranosyl oligosaccharides.</text>
</comment>
<comment type="catalytic activity">
    <reaction evidence="1">
        <text>Hydrolysis of terminal non-reducing alpha-L-arabinofuranoside residues in alpha-L-arabinosides.</text>
        <dbReference type="EC" id="3.2.1.55"/>
    </reaction>
</comment>
<evidence type="ECO:0000256" key="5">
    <source>
        <dbReference type="ARBA" id="ARBA00022801"/>
    </source>
</evidence>
<evidence type="ECO:0000256" key="7">
    <source>
        <dbReference type="ARBA" id="ARBA00023295"/>
    </source>
</evidence>
<dbReference type="EMBL" id="AGUE01000164">
    <property type="protein sequence ID" value="EHK98146.1"/>
    <property type="molecule type" value="Genomic_DNA"/>
</dbReference>
<evidence type="ECO:0000313" key="11">
    <source>
        <dbReference type="Proteomes" id="UP000005446"/>
    </source>
</evidence>
<accession>H0ETJ0</accession>
<dbReference type="EC" id="3.2.1.55" evidence="4"/>
<name>H0ETJ0_GLAL7</name>
<dbReference type="GO" id="GO:0046373">
    <property type="term" value="P:L-arabinose metabolic process"/>
    <property type="evidence" value="ECO:0007669"/>
    <property type="project" value="InterPro"/>
</dbReference>
<sequence length="389" mass="43515">MTTFTRIEENATPSMNVDISKRLSKINDNIYGGFTEHMGRCIYGGIYEPGNPLSDEHGYRTDVLSALRELDIPVIRYPGGNFVATYHWQDGVGPKENRPSRPELAWGAVETNEFGTMEEALAWVEYCNGTKDTYYANLRRKNGHPEPYNVKYWALGNEMWGPWQVGQMTANEYAHKATQWAKALKLLDPSLCLILCGQEGLSTWDWTVLSQCIKFVDMHSIHIGTCGIRSELLVKKEAKNLTPYPMPWTVNVISPLMTTKDGIMKQTTWWPLLLYSKYMRGYTIGVHVRGGAYDGETYPPWLQGTLAEGASWLDISACISESGTVTLAVVNVSETKDFETDMQGIGSDIEVFTVTGDNVKVVNTEGNEKAEDGSSAVRRCPVRLAGHRC</sequence>
<dbReference type="GO" id="GO:0031222">
    <property type="term" value="P:arabinan catabolic process"/>
    <property type="evidence" value="ECO:0007669"/>
    <property type="project" value="UniProtKB-UniPathway"/>
</dbReference>
<feature type="domain" description="Alpha-L-arabinofuranosidase C-terminal" evidence="9">
    <location>
        <begin position="248"/>
        <end position="388"/>
    </location>
</feature>
<dbReference type="InterPro" id="IPR013780">
    <property type="entry name" value="Glyco_hydro_b"/>
</dbReference>
<dbReference type="OrthoDB" id="3032304at2759"/>
<evidence type="ECO:0000256" key="8">
    <source>
        <dbReference type="ARBA" id="ARBA00037415"/>
    </source>
</evidence>
<dbReference type="UniPathway" id="UPA00667"/>
<comment type="similarity">
    <text evidence="3">Belongs to the glycosyl hydrolase 51 family.</text>
</comment>
<comment type="caution">
    <text evidence="10">The sequence shown here is derived from an EMBL/GenBank/DDBJ whole genome shotgun (WGS) entry which is preliminary data.</text>
</comment>
<evidence type="ECO:0000256" key="2">
    <source>
        <dbReference type="ARBA" id="ARBA00004834"/>
    </source>
</evidence>
<dbReference type="InterPro" id="IPR017853">
    <property type="entry name" value="GH"/>
</dbReference>
<dbReference type="PANTHER" id="PTHR43576:SF3">
    <property type="entry name" value="ALPHA-L-ARABINOFURANOSIDASE C"/>
    <property type="match status" value="1"/>
</dbReference>
<dbReference type="SUPFAM" id="SSF51011">
    <property type="entry name" value="Glycosyl hydrolase domain"/>
    <property type="match status" value="1"/>
</dbReference>
<proteinExistence type="inferred from homology"/>
<dbReference type="InterPro" id="IPR055235">
    <property type="entry name" value="ASD1_cat"/>
</dbReference>
<comment type="pathway">
    <text evidence="2">Glycan metabolism; L-arabinan degradation.</text>
</comment>
<gene>
    <name evidence="10" type="ORF">M7I_6054</name>
</gene>
<evidence type="ECO:0000256" key="1">
    <source>
        <dbReference type="ARBA" id="ARBA00001462"/>
    </source>
</evidence>
<evidence type="ECO:0000259" key="9">
    <source>
        <dbReference type="SMART" id="SM00813"/>
    </source>
</evidence>
<dbReference type="Pfam" id="PF06964">
    <property type="entry name" value="Alpha-L-AF_C"/>
    <property type="match status" value="1"/>
</dbReference>